<dbReference type="InterPro" id="IPR006439">
    <property type="entry name" value="HAD-SF_hydro_IA"/>
</dbReference>
<evidence type="ECO:0000256" key="5">
    <source>
        <dbReference type="ARBA" id="ARBA00013078"/>
    </source>
</evidence>
<dbReference type="NCBIfam" id="TIGR01549">
    <property type="entry name" value="HAD-SF-IA-v1"/>
    <property type="match status" value="1"/>
</dbReference>
<evidence type="ECO:0000256" key="7">
    <source>
        <dbReference type="ARBA" id="ARBA00022801"/>
    </source>
</evidence>
<dbReference type="InterPro" id="IPR023198">
    <property type="entry name" value="PGP-like_dom2"/>
</dbReference>
<dbReference type="GO" id="GO:0008168">
    <property type="term" value="F:methyltransferase activity"/>
    <property type="evidence" value="ECO:0007669"/>
    <property type="project" value="UniProtKB-KW"/>
</dbReference>
<name>A0A3B0YPA6_9ZZZZ</name>
<evidence type="ECO:0000313" key="10">
    <source>
        <dbReference type="EMBL" id="VAW81271.1"/>
    </source>
</evidence>
<dbReference type="GO" id="GO:0008967">
    <property type="term" value="F:phosphoglycolate phosphatase activity"/>
    <property type="evidence" value="ECO:0007669"/>
    <property type="project" value="UniProtKB-EC"/>
</dbReference>
<dbReference type="SUPFAM" id="SSF56784">
    <property type="entry name" value="HAD-like"/>
    <property type="match status" value="1"/>
</dbReference>
<dbReference type="GO" id="GO:0005975">
    <property type="term" value="P:carbohydrate metabolic process"/>
    <property type="evidence" value="ECO:0007669"/>
    <property type="project" value="InterPro"/>
</dbReference>
<evidence type="ECO:0000256" key="6">
    <source>
        <dbReference type="ARBA" id="ARBA00022723"/>
    </source>
</evidence>
<dbReference type="SFLD" id="SFLDS00003">
    <property type="entry name" value="Haloacid_Dehalogenase"/>
    <property type="match status" value="1"/>
</dbReference>
<dbReference type="InterPro" id="IPR041492">
    <property type="entry name" value="HAD_2"/>
</dbReference>
<dbReference type="GO" id="GO:0032259">
    <property type="term" value="P:methylation"/>
    <property type="evidence" value="ECO:0007669"/>
    <property type="project" value="UniProtKB-KW"/>
</dbReference>
<dbReference type="NCBIfam" id="TIGR01509">
    <property type="entry name" value="HAD-SF-IA-v3"/>
    <property type="match status" value="1"/>
</dbReference>
<dbReference type="EMBL" id="UOFK01000253">
    <property type="protein sequence ID" value="VAW81271.1"/>
    <property type="molecule type" value="Genomic_DNA"/>
</dbReference>
<dbReference type="EC" id="3.1.3.18" evidence="5"/>
<keyword evidence="7" id="KW-0378">Hydrolase</keyword>
<evidence type="ECO:0000256" key="4">
    <source>
        <dbReference type="ARBA" id="ARBA00006171"/>
    </source>
</evidence>
<dbReference type="PANTHER" id="PTHR43434">
    <property type="entry name" value="PHOSPHOGLYCOLATE PHOSPHATASE"/>
    <property type="match status" value="1"/>
</dbReference>
<dbReference type="GO" id="GO:0006281">
    <property type="term" value="P:DNA repair"/>
    <property type="evidence" value="ECO:0007669"/>
    <property type="project" value="TreeGrafter"/>
</dbReference>
<dbReference type="NCBIfam" id="TIGR01449">
    <property type="entry name" value="PGP_bact"/>
    <property type="match status" value="1"/>
</dbReference>
<proteinExistence type="inferred from homology"/>
<dbReference type="Gene3D" id="1.10.150.240">
    <property type="entry name" value="Putative phosphatase, domain 2"/>
    <property type="match status" value="1"/>
</dbReference>
<dbReference type="AlphaFoldDB" id="A0A3B0YPA6"/>
<keyword evidence="10" id="KW-0489">Methyltransferase</keyword>
<comment type="catalytic activity">
    <reaction evidence="1">
        <text>2-phosphoglycolate + H2O = glycolate + phosphate</text>
        <dbReference type="Rhea" id="RHEA:14369"/>
        <dbReference type="ChEBI" id="CHEBI:15377"/>
        <dbReference type="ChEBI" id="CHEBI:29805"/>
        <dbReference type="ChEBI" id="CHEBI:43474"/>
        <dbReference type="ChEBI" id="CHEBI:58033"/>
        <dbReference type="EC" id="3.1.3.18"/>
    </reaction>
</comment>
<evidence type="ECO:0000256" key="8">
    <source>
        <dbReference type="ARBA" id="ARBA00022842"/>
    </source>
</evidence>
<dbReference type="InterPro" id="IPR036412">
    <property type="entry name" value="HAD-like_sf"/>
</dbReference>
<keyword evidence="8" id="KW-0460">Magnesium</keyword>
<evidence type="ECO:0000256" key="1">
    <source>
        <dbReference type="ARBA" id="ARBA00000830"/>
    </source>
</evidence>
<dbReference type="SFLD" id="SFLDG01129">
    <property type="entry name" value="C1.5:_HAD__Beta-PGM__Phosphata"/>
    <property type="match status" value="1"/>
</dbReference>
<evidence type="ECO:0000256" key="2">
    <source>
        <dbReference type="ARBA" id="ARBA00001946"/>
    </source>
</evidence>
<protein>
    <recommendedName>
        <fullName evidence="5">phosphoglycolate phosphatase</fullName>
        <ecNumber evidence="5">3.1.3.18</ecNumber>
    </recommendedName>
</protein>
<evidence type="ECO:0000256" key="3">
    <source>
        <dbReference type="ARBA" id="ARBA00004818"/>
    </source>
</evidence>
<gene>
    <name evidence="10" type="ORF">MNBD_GAMMA13-851</name>
</gene>
<sequence>MNSILRAPFGVNHRQLLVNKQAIQTVLFDLDGTLLDTAPDLANALNAVLEANGHAPLPFDAIRPAVSHGGRALIELGFELPPGHPDFEPRRLQLLDYYLNNIAQHTRFFSGMEEVLEYIETHGLSWGIVTNKPGWLTNPLLAALKLDQRAAAIVCGDTLAERKPHPAPLLHACKLIGSKPEQCLYVGDAERDIQAGHNAGMATLVALFGYLMTEDKPEDWGANALIRHPAEILDWISA</sequence>
<dbReference type="SFLD" id="SFLDG01135">
    <property type="entry name" value="C1.5.6:_HAD__Beta-PGM__Phospha"/>
    <property type="match status" value="1"/>
</dbReference>
<keyword evidence="10" id="KW-0830">Ubiquinone</keyword>
<keyword evidence="9" id="KW-0119">Carbohydrate metabolism</keyword>
<dbReference type="Gene3D" id="3.40.50.1000">
    <property type="entry name" value="HAD superfamily/HAD-like"/>
    <property type="match status" value="1"/>
</dbReference>
<dbReference type="Pfam" id="PF13419">
    <property type="entry name" value="HAD_2"/>
    <property type="match status" value="1"/>
</dbReference>
<organism evidence="10">
    <name type="scientific">hydrothermal vent metagenome</name>
    <dbReference type="NCBI Taxonomy" id="652676"/>
    <lineage>
        <taxon>unclassified sequences</taxon>
        <taxon>metagenomes</taxon>
        <taxon>ecological metagenomes</taxon>
    </lineage>
</organism>
<dbReference type="InterPro" id="IPR050155">
    <property type="entry name" value="HAD-like_hydrolase_sf"/>
</dbReference>
<comment type="pathway">
    <text evidence="3">Organic acid metabolism; glycolate biosynthesis; glycolate from 2-phosphoglycolate: step 1/1.</text>
</comment>
<dbReference type="GO" id="GO:0005829">
    <property type="term" value="C:cytosol"/>
    <property type="evidence" value="ECO:0007669"/>
    <property type="project" value="TreeGrafter"/>
</dbReference>
<dbReference type="FunFam" id="3.40.50.1000:FF:000022">
    <property type="entry name" value="Phosphoglycolate phosphatase"/>
    <property type="match status" value="1"/>
</dbReference>
<evidence type="ECO:0000256" key="9">
    <source>
        <dbReference type="ARBA" id="ARBA00023277"/>
    </source>
</evidence>
<accession>A0A3B0YPA6</accession>
<keyword evidence="6" id="KW-0479">Metal-binding</keyword>
<reference evidence="10" key="1">
    <citation type="submission" date="2018-06" db="EMBL/GenBank/DDBJ databases">
        <authorList>
            <person name="Zhirakovskaya E."/>
        </authorList>
    </citation>
    <scope>NUCLEOTIDE SEQUENCE</scope>
</reference>
<comment type="cofactor">
    <cofactor evidence="2">
        <name>Mg(2+)</name>
        <dbReference type="ChEBI" id="CHEBI:18420"/>
    </cofactor>
</comment>
<dbReference type="GO" id="GO:0046872">
    <property type="term" value="F:metal ion binding"/>
    <property type="evidence" value="ECO:0007669"/>
    <property type="project" value="UniProtKB-KW"/>
</dbReference>
<dbReference type="PANTHER" id="PTHR43434:SF23">
    <property type="entry name" value="PHOSPHOGLYCOLATE PHOSPHATASE"/>
    <property type="match status" value="1"/>
</dbReference>
<keyword evidence="10" id="KW-0808">Transferase</keyword>
<dbReference type="InterPro" id="IPR023214">
    <property type="entry name" value="HAD_sf"/>
</dbReference>
<comment type="similarity">
    <text evidence="4">Belongs to the HAD-like hydrolase superfamily. CbbY/CbbZ/Gph/YieH family.</text>
</comment>
<dbReference type="InterPro" id="IPR037512">
    <property type="entry name" value="PGPase_prok"/>
</dbReference>